<gene>
    <name evidence="5" type="ordered locus">Swit_4066</name>
</gene>
<dbReference type="Gene3D" id="1.10.10.2910">
    <property type="match status" value="1"/>
</dbReference>
<dbReference type="SUPFAM" id="SSF141066">
    <property type="entry name" value="ICP-like"/>
    <property type="match status" value="1"/>
</dbReference>
<organism evidence="5 6">
    <name type="scientific">Rhizorhabdus wittichii (strain DSM 6014 / CCUG 31198 / JCM 15750 / NBRC 105917 / EY 4224 / RW1)</name>
    <name type="common">Sphingomonas wittichii</name>
    <dbReference type="NCBI Taxonomy" id="392499"/>
    <lineage>
        <taxon>Bacteria</taxon>
        <taxon>Pseudomonadati</taxon>
        <taxon>Pseudomonadota</taxon>
        <taxon>Alphaproteobacteria</taxon>
        <taxon>Sphingomonadales</taxon>
        <taxon>Sphingomonadaceae</taxon>
        <taxon>Rhizorhabdus</taxon>
    </lineage>
</organism>
<name>A0A9J9HEZ7_RHIWR</name>
<accession>A0A9J9HEZ7</accession>
<sequence>MARDYASAVRAGAMAAGRLHRQLGTQALIEQQGGNVDVFGTIHALDLPLLLRPLKGLLGAYLSAPVPGVLVTTERPMSIQRFTAAHELGHFSMRHDPSLDDESILRRMPMSPEPGSQFQETEADAFAIAFMMPKWLIAQHCARQGWTVTDLRRPNIAYQLSLRIGASYEATCRTLVRYDLISSAIMRELLDTQPRSLKVDLLKDYRPENYRGDVWLLTERDEGVRLDGSRNDLFVLRLKEHSGGGYLWDLDQLIASGFAVVRDEREAFDVEAVGGPVVRRVTAAPEAARRGRMSLNERRPWQPAAAHASLTIDFDLTGPEQEGLSRAERRHLLEAA</sequence>
<evidence type="ECO:0000313" key="6">
    <source>
        <dbReference type="Proteomes" id="UP000001989"/>
    </source>
</evidence>
<dbReference type="EMBL" id="CP000699">
    <property type="protein sequence ID" value="ABQ70409.1"/>
    <property type="molecule type" value="Genomic_DNA"/>
</dbReference>
<dbReference type="Pfam" id="PF06114">
    <property type="entry name" value="Peptidase_M78"/>
    <property type="match status" value="1"/>
</dbReference>
<dbReference type="GO" id="GO:0004869">
    <property type="term" value="F:cysteine-type endopeptidase inhibitor activity"/>
    <property type="evidence" value="ECO:0007669"/>
    <property type="project" value="UniProtKB-KW"/>
</dbReference>
<feature type="domain" description="Proteinase inhibitor I42 chagasin" evidence="4">
    <location>
        <begin position="230"/>
        <end position="312"/>
    </location>
</feature>
<dbReference type="InterPro" id="IPR052345">
    <property type="entry name" value="Rad_response_metalloprotease"/>
</dbReference>
<reference evidence="5 6" key="1">
    <citation type="journal article" date="2010" name="J. Bacteriol.">
        <title>Genome sequence of the dioxin-mineralizing bacterium Sphingomonas wittichii RW1.</title>
        <authorList>
            <person name="Miller T.R."/>
            <person name="Delcher A.L."/>
            <person name="Salzberg S.L."/>
            <person name="Saunders E."/>
            <person name="Detter J.C."/>
            <person name="Halden R.U."/>
        </authorList>
    </citation>
    <scope>NUCLEOTIDE SEQUENCE [LARGE SCALE GENOMIC DNA]</scope>
    <source>
        <strain evidence="6">DSM 6014 / CCUG 31198 / JCM 15750 / NBRC 105917 / EY 4224 / RW1</strain>
    </source>
</reference>
<evidence type="ECO:0008006" key="7">
    <source>
        <dbReference type="Google" id="ProtNLM"/>
    </source>
</evidence>
<dbReference type="PANTHER" id="PTHR43236">
    <property type="entry name" value="ANTITOXIN HIGA1"/>
    <property type="match status" value="1"/>
</dbReference>
<evidence type="ECO:0000313" key="5">
    <source>
        <dbReference type="EMBL" id="ABQ70409.1"/>
    </source>
</evidence>
<dbReference type="Pfam" id="PF09394">
    <property type="entry name" value="Inhibitor_I42"/>
    <property type="match status" value="1"/>
</dbReference>
<dbReference type="KEGG" id="swi:Swit_4066"/>
<evidence type="ECO:0000259" key="3">
    <source>
        <dbReference type="Pfam" id="PF06114"/>
    </source>
</evidence>
<proteinExistence type="predicted"/>
<dbReference type="InterPro" id="IPR018990">
    <property type="entry name" value="Prot_inh_I42_chagasin"/>
</dbReference>
<dbReference type="OrthoDB" id="9794834at2"/>
<protein>
    <recommendedName>
        <fullName evidence="7">ImmA/IrrE family metallo-endopeptidase</fullName>
    </recommendedName>
</protein>
<dbReference type="Proteomes" id="UP000001989">
    <property type="component" value="Chromosome"/>
</dbReference>
<evidence type="ECO:0000259" key="4">
    <source>
        <dbReference type="Pfam" id="PF09394"/>
    </source>
</evidence>
<evidence type="ECO:0000256" key="1">
    <source>
        <dbReference type="ARBA" id="ARBA00022690"/>
    </source>
</evidence>
<feature type="domain" description="IrrE N-terminal-like" evidence="3">
    <location>
        <begin position="79"/>
        <end position="175"/>
    </location>
</feature>
<dbReference type="InterPro" id="IPR010359">
    <property type="entry name" value="IrrE_HExxH"/>
</dbReference>
<dbReference type="PANTHER" id="PTHR43236:SF1">
    <property type="entry name" value="BLL7220 PROTEIN"/>
    <property type="match status" value="1"/>
</dbReference>
<keyword evidence="6" id="KW-1185">Reference proteome</keyword>
<keyword evidence="1" id="KW-0646">Protease inhibitor</keyword>
<evidence type="ECO:0000256" key="2">
    <source>
        <dbReference type="ARBA" id="ARBA00022704"/>
    </source>
</evidence>
<keyword evidence="2" id="KW-0789">Thiol protease inhibitor</keyword>
<dbReference type="Gene3D" id="2.60.40.2020">
    <property type="match status" value="1"/>
</dbReference>
<dbReference type="InterPro" id="IPR036331">
    <property type="entry name" value="Chagasin-like_sf"/>
</dbReference>
<dbReference type="AlphaFoldDB" id="A0A9J9HEZ7"/>